<gene>
    <name evidence="2" type="ORF">N180_17505</name>
</gene>
<reference evidence="2 3" key="1">
    <citation type="journal article" date="1992" name="Int. J. Syst. Bacteriol.">
        <title>Sphingobacterium antarcticus sp. nov. a Psychrotrophic Bacterium from the Soils of Schirmacher Oasis, Antarctica.</title>
        <authorList>
            <person name="Shivaji S."/>
            <person name="Ray M.K."/>
            <person name="Rao N.S."/>
            <person name="Saiserr L."/>
            <person name="Jagannadham M.V."/>
            <person name="Kumar G.S."/>
            <person name="Reddy G."/>
            <person name="Bhargava P.M."/>
        </authorList>
    </citation>
    <scope>NUCLEOTIDE SEQUENCE [LARGE SCALE GENOMIC DNA]</scope>
    <source>
        <strain evidence="2 3">4BY</strain>
    </source>
</reference>
<name>A0A081PLD9_9SPHI</name>
<organism evidence="2 3">
    <name type="scientific">Pedobacter antarcticus 4BY</name>
    <dbReference type="NCBI Taxonomy" id="1358423"/>
    <lineage>
        <taxon>Bacteria</taxon>
        <taxon>Pseudomonadati</taxon>
        <taxon>Bacteroidota</taxon>
        <taxon>Sphingobacteriia</taxon>
        <taxon>Sphingobacteriales</taxon>
        <taxon>Sphingobacteriaceae</taxon>
        <taxon>Pedobacter</taxon>
    </lineage>
</organism>
<comment type="caution">
    <text evidence="2">The sequence shown here is derived from an EMBL/GenBank/DDBJ whole genome shotgun (WGS) entry which is preliminary data.</text>
</comment>
<evidence type="ECO:0000313" key="3">
    <source>
        <dbReference type="Proteomes" id="UP000028007"/>
    </source>
</evidence>
<keyword evidence="3" id="KW-1185">Reference proteome</keyword>
<dbReference type="EMBL" id="JNFF01000014">
    <property type="protein sequence ID" value="KEQ31512.1"/>
    <property type="molecule type" value="Genomic_DNA"/>
</dbReference>
<dbReference type="Proteomes" id="UP000028007">
    <property type="component" value="Unassembled WGS sequence"/>
</dbReference>
<evidence type="ECO:0000259" key="1">
    <source>
        <dbReference type="Pfam" id="PF01433"/>
    </source>
</evidence>
<feature type="domain" description="Peptidase M1 membrane alanine aminopeptidase" evidence="1">
    <location>
        <begin position="366"/>
        <end position="518"/>
    </location>
</feature>
<dbReference type="InterPro" id="IPR014782">
    <property type="entry name" value="Peptidase_M1_dom"/>
</dbReference>
<dbReference type="InterPro" id="IPR027268">
    <property type="entry name" value="Peptidase_M4/M1_CTD_sf"/>
</dbReference>
<dbReference type="GO" id="GO:0008270">
    <property type="term" value="F:zinc ion binding"/>
    <property type="evidence" value="ECO:0007669"/>
    <property type="project" value="InterPro"/>
</dbReference>
<dbReference type="Gene3D" id="1.10.390.10">
    <property type="entry name" value="Neutral Protease Domain 2"/>
    <property type="match status" value="1"/>
</dbReference>
<protein>
    <submittedName>
        <fullName evidence="2">Peptidase</fullName>
    </submittedName>
</protein>
<evidence type="ECO:0000313" key="2">
    <source>
        <dbReference type="EMBL" id="KEQ31512.1"/>
    </source>
</evidence>
<dbReference type="SUPFAM" id="SSF55486">
    <property type="entry name" value="Metalloproteases ('zincins'), catalytic domain"/>
    <property type="match status" value="1"/>
</dbReference>
<dbReference type="AlphaFoldDB" id="A0A081PLD9"/>
<proteinExistence type="predicted"/>
<dbReference type="eggNOG" id="COG0308">
    <property type="taxonomic scope" value="Bacteria"/>
</dbReference>
<dbReference type="Pfam" id="PF01433">
    <property type="entry name" value="Peptidase_M1"/>
    <property type="match status" value="1"/>
</dbReference>
<accession>A0A081PLD9</accession>
<sequence>MLLFFVTGYGAVSQTVLPIPPNISSAYKKGTRDLSGAAGKKYWQNSADYQLKIEFDPASRLLKGKVEIDYMNNSPDTLRQLVFKLYPNLYQKEAMRTVPVSAKDLTSGVKIDAVTINNQTQDSTKRSIRSTNMYVRGVKIPPHEKVHVEIDYNYILNEGSFVRTGQVEPGAFFIAYSFPRIAVYDDIDGWNEYPYTGRVEFYNDYCNFNAEITVPGDYQVWATGELQNTNDVYSEKTAARIAESGKSGEILDITTVQDLKSGMVTRKNKTNTWKFKASHVTDLAFAISNHYVWKASSLVVDPVTQRRTTVNTVFNPEHKVFEPVINYAHKTVAAMSYQFPALPFPYPHITIFEGLDAMEYPMMVNNLPFEDKQEVIQFTMHEIFHTLFPFYVGVNETKYSFMDEGWATLSEFLLYPMVDTGQFKHDISDINKYSGTEEDLPLMTLTSQLSGKARYMDKDLKPALGLHYLKEMLGDKIFLKGLRHYIKEWAGKHPTPYDFFYTMNTGTGVNLDWFWKSWYFEKGVPDLAISKVSSKGASHKVVVGNVGTSPIPIHLTVLFKDGTTQILNASIACWKDGKRSVTFNFSAKKQLKRIVLGDNFDADVNPLDNMWEAR</sequence>
<dbReference type="CDD" id="cd09604">
    <property type="entry name" value="M1_APN_like"/>
    <property type="match status" value="1"/>
</dbReference>
<dbReference type="GO" id="GO:0008237">
    <property type="term" value="F:metallopeptidase activity"/>
    <property type="evidence" value="ECO:0007669"/>
    <property type="project" value="InterPro"/>
</dbReference>